<evidence type="ECO:0000256" key="10">
    <source>
        <dbReference type="SAM" id="MobiDB-lite"/>
    </source>
</evidence>
<sequence>MGSFSIWHWIIVLVVVVVVFGTSKLRNVGKDLGEGIKGFKEGLKGDEKPGQLGSEKREDAAEAAREEARRKDG</sequence>
<dbReference type="NCBIfam" id="TIGR01411">
    <property type="entry name" value="tatAE"/>
    <property type="match status" value="1"/>
</dbReference>
<accession>A0A091BDG1</accession>
<dbReference type="GO" id="GO:0033281">
    <property type="term" value="C:TAT protein transport complex"/>
    <property type="evidence" value="ECO:0007669"/>
    <property type="project" value="UniProtKB-UniRule"/>
</dbReference>
<evidence type="ECO:0000256" key="8">
    <source>
        <dbReference type="ARBA" id="ARBA00023136"/>
    </source>
</evidence>
<dbReference type="STRING" id="1121013.GCA_000426365_02498"/>
<evidence type="ECO:0000313" key="12">
    <source>
        <dbReference type="Proteomes" id="UP000029391"/>
    </source>
</evidence>
<evidence type="ECO:0000256" key="5">
    <source>
        <dbReference type="ARBA" id="ARBA00022927"/>
    </source>
</evidence>
<organism evidence="11 12">
    <name type="scientific">Arenimonas composti TR7-09 = DSM 18010</name>
    <dbReference type="NCBI Taxonomy" id="1121013"/>
    <lineage>
        <taxon>Bacteria</taxon>
        <taxon>Pseudomonadati</taxon>
        <taxon>Pseudomonadota</taxon>
        <taxon>Gammaproteobacteria</taxon>
        <taxon>Lysobacterales</taxon>
        <taxon>Lysobacteraceae</taxon>
        <taxon>Arenimonas</taxon>
    </lineage>
</organism>
<dbReference type="HAMAP" id="MF_00236">
    <property type="entry name" value="TatA_E"/>
    <property type="match status" value="1"/>
</dbReference>
<evidence type="ECO:0000256" key="2">
    <source>
        <dbReference type="ARBA" id="ARBA00022448"/>
    </source>
</evidence>
<comment type="subunit">
    <text evidence="9">The Tat system comprises two distinct complexes: a TatABC complex, containing multiple copies of TatA, TatB and TatC subunits, and a separate TatA complex, containing only TatA subunits. Substrates initially bind to the TatABC complex, which probably triggers association of the separate TatA complex to form the active translocon.</text>
</comment>
<evidence type="ECO:0000256" key="4">
    <source>
        <dbReference type="ARBA" id="ARBA00022692"/>
    </source>
</evidence>
<evidence type="ECO:0000256" key="9">
    <source>
        <dbReference type="HAMAP-Rule" id="MF_00236"/>
    </source>
</evidence>
<reference evidence="11 12" key="1">
    <citation type="submission" date="2013-09" db="EMBL/GenBank/DDBJ databases">
        <title>Genome sequencing of Arenimonas composti.</title>
        <authorList>
            <person name="Chen F."/>
            <person name="Wang G."/>
        </authorList>
    </citation>
    <scope>NUCLEOTIDE SEQUENCE [LARGE SCALE GENOMIC DNA]</scope>
    <source>
        <strain evidence="11 12">TR7-09</strain>
    </source>
</reference>
<dbReference type="PANTHER" id="PTHR42982">
    <property type="entry name" value="SEC-INDEPENDENT PROTEIN TRANSLOCASE PROTEIN TATA"/>
    <property type="match status" value="1"/>
</dbReference>
<feature type="transmembrane region" description="Helical" evidence="9">
    <location>
        <begin position="6"/>
        <end position="23"/>
    </location>
</feature>
<proteinExistence type="inferred from homology"/>
<dbReference type="InterPro" id="IPR003369">
    <property type="entry name" value="TatA/B/E"/>
</dbReference>
<dbReference type="eggNOG" id="COG1826">
    <property type="taxonomic scope" value="Bacteria"/>
</dbReference>
<dbReference type="Gene3D" id="1.20.5.3310">
    <property type="match status" value="1"/>
</dbReference>
<evidence type="ECO:0000256" key="1">
    <source>
        <dbReference type="ARBA" id="ARBA00004162"/>
    </source>
</evidence>
<dbReference type="PANTHER" id="PTHR42982:SF1">
    <property type="entry name" value="SEC-INDEPENDENT PROTEIN TRANSLOCASE PROTEIN TATA"/>
    <property type="match status" value="1"/>
</dbReference>
<comment type="similarity">
    <text evidence="9">Belongs to the TatA/E family.</text>
</comment>
<name>A0A091BDG1_9GAMM</name>
<keyword evidence="2 9" id="KW-0813">Transport</keyword>
<dbReference type="GO" id="GO:0008320">
    <property type="term" value="F:protein transmembrane transporter activity"/>
    <property type="evidence" value="ECO:0007669"/>
    <property type="project" value="UniProtKB-UniRule"/>
</dbReference>
<dbReference type="AlphaFoldDB" id="A0A091BDG1"/>
<protein>
    <recommendedName>
        <fullName evidence="9">Sec-independent protein translocase protein TatA</fullName>
    </recommendedName>
</protein>
<dbReference type="GO" id="GO:0043953">
    <property type="term" value="P:protein transport by the Tat complex"/>
    <property type="evidence" value="ECO:0007669"/>
    <property type="project" value="UniProtKB-UniRule"/>
</dbReference>
<dbReference type="OrthoDB" id="7066617at2"/>
<keyword evidence="5 9" id="KW-0653">Protein transport</keyword>
<comment type="caution">
    <text evidence="11">The sequence shown here is derived from an EMBL/GenBank/DDBJ whole genome shotgun (WGS) entry which is preliminary data.</text>
</comment>
<evidence type="ECO:0000256" key="3">
    <source>
        <dbReference type="ARBA" id="ARBA00022475"/>
    </source>
</evidence>
<comment type="subcellular location">
    <subcellularLocation>
        <location evidence="1 9">Cell membrane</location>
        <topology evidence="1 9">Single-pass membrane protein</topology>
    </subcellularLocation>
</comment>
<dbReference type="InterPro" id="IPR006312">
    <property type="entry name" value="TatA/E"/>
</dbReference>
<dbReference type="Pfam" id="PF02416">
    <property type="entry name" value="TatA_B_E"/>
    <property type="match status" value="1"/>
</dbReference>
<evidence type="ECO:0000256" key="6">
    <source>
        <dbReference type="ARBA" id="ARBA00022989"/>
    </source>
</evidence>
<evidence type="ECO:0000256" key="7">
    <source>
        <dbReference type="ARBA" id="ARBA00023010"/>
    </source>
</evidence>
<keyword evidence="3 9" id="KW-1003">Cell membrane</keyword>
<keyword evidence="12" id="KW-1185">Reference proteome</keyword>
<dbReference type="RefSeq" id="WP_026817423.1">
    <property type="nucleotide sequence ID" value="NZ_AUFF01000009.1"/>
</dbReference>
<keyword evidence="4 9" id="KW-0812">Transmembrane</keyword>
<keyword evidence="7 9" id="KW-0811">Translocation</keyword>
<dbReference type="NCBIfam" id="NF002813">
    <property type="entry name" value="PRK02958.1"/>
    <property type="match status" value="1"/>
</dbReference>
<dbReference type="EMBL" id="AWXU01000033">
    <property type="protein sequence ID" value="KFN49547.1"/>
    <property type="molecule type" value="Genomic_DNA"/>
</dbReference>
<keyword evidence="6 9" id="KW-1133">Transmembrane helix</keyword>
<comment type="function">
    <text evidence="9">Part of the twin-arginine translocation (Tat) system that transports large folded proteins containing a characteristic twin-arginine motif in their signal peptide across membranes. TatA could form the protein-conducting channel of the Tat system.</text>
</comment>
<feature type="region of interest" description="Disordered" evidence="10">
    <location>
        <begin position="33"/>
        <end position="73"/>
    </location>
</feature>
<dbReference type="Proteomes" id="UP000029391">
    <property type="component" value="Unassembled WGS sequence"/>
</dbReference>
<keyword evidence="8 9" id="KW-0472">Membrane</keyword>
<gene>
    <name evidence="9" type="primary">tatA</name>
    <name evidence="11" type="ORF">P873_10360</name>
</gene>
<evidence type="ECO:0000313" key="11">
    <source>
        <dbReference type="EMBL" id="KFN49547.1"/>
    </source>
</evidence>